<feature type="transmembrane region" description="Helical" evidence="6">
    <location>
        <begin position="409"/>
        <end position="430"/>
    </location>
</feature>
<dbReference type="EMBL" id="BFFP01000024">
    <property type="protein sequence ID" value="GBG95053.1"/>
    <property type="molecule type" value="Genomic_DNA"/>
</dbReference>
<evidence type="ECO:0000313" key="8">
    <source>
        <dbReference type="Proteomes" id="UP000286848"/>
    </source>
</evidence>
<feature type="transmembrane region" description="Helical" evidence="6">
    <location>
        <begin position="301"/>
        <end position="330"/>
    </location>
</feature>
<evidence type="ECO:0000313" key="7">
    <source>
        <dbReference type="EMBL" id="GBG95053.1"/>
    </source>
</evidence>
<feature type="transmembrane region" description="Helical" evidence="6">
    <location>
        <begin position="378"/>
        <end position="397"/>
    </location>
</feature>
<evidence type="ECO:0000256" key="6">
    <source>
        <dbReference type="SAM" id="Phobius"/>
    </source>
</evidence>
<keyword evidence="2" id="KW-0813">Transport</keyword>
<dbReference type="GO" id="GO:0015171">
    <property type="term" value="F:amino acid transmembrane transporter activity"/>
    <property type="evidence" value="ECO:0007669"/>
    <property type="project" value="TreeGrafter"/>
</dbReference>
<keyword evidence="8" id="KW-1185">Reference proteome</keyword>
<keyword evidence="5 6" id="KW-0472">Membrane</keyword>
<feature type="transmembrane region" description="Helical" evidence="6">
    <location>
        <begin position="61"/>
        <end position="80"/>
    </location>
</feature>
<dbReference type="Proteomes" id="UP000286848">
    <property type="component" value="Unassembled WGS sequence"/>
</dbReference>
<name>A0A401IU19_9LACO</name>
<protein>
    <submittedName>
        <fullName evidence="7">Amino acid permease</fullName>
    </submittedName>
</protein>
<evidence type="ECO:0000256" key="4">
    <source>
        <dbReference type="ARBA" id="ARBA00022989"/>
    </source>
</evidence>
<dbReference type="InterPro" id="IPR002293">
    <property type="entry name" value="AA/rel_permease1"/>
</dbReference>
<proteinExistence type="predicted"/>
<evidence type="ECO:0000256" key="3">
    <source>
        <dbReference type="ARBA" id="ARBA00022692"/>
    </source>
</evidence>
<dbReference type="PANTHER" id="PTHR43243:SF4">
    <property type="entry name" value="CATIONIC AMINO ACID TRANSPORTER 4"/>
    <property type="match status" value="1"/>
</dbReference>
<feature type="transmembrane region" description="Helical" evidence="6">
    <location>
        <begin position="156"/>
        <end position="174"/>
    </location>
</feature>
<dbReference type="PIRSF" id="PIRSF006060">
    <property type="entry name" value="AA_transporter"/>
    <property type="match status" value="1"/>
</dbReference>
<feature type="transmembrane region" description="Helical" evidence="6">
    <location>
        <begin position="226"/>
        <end position="244"/>
    </location>
</feature>
<evidence type="ECO:0000256" key="2">
    <source>
        <dbReference type="ARBA" id="ARBA00022448"/>
    </source>
</evidence>
<gene>
    <name evidence="7" type="ORF">LFYK43_15120</name>
</gene>
<feature type="transmembrane region" description="Helical" evidence="6">
    <location>
        <begin position="186"/>
        <end position="206"/>
    </location>
</feature>
<dbReference type="RefSeq" id="WP_124977019.1">
    <property type="nucleotide sequence ID" value="NZ_BFFP01000024.1"/>
</dbReference>
<dbReference type="OrthoDB" id="9762947at2"/>
<comment type="subcellular location">
    <subcellularLocation>
        <location evidence="1">Membrane</location>
        <topology evidence="1">Multi-pass membrane protein</topology>
    </subcellularLocation>
</comment>
<dbReference type="PANTHER" id="PTHR43243">
    <property type="entry name" value="INNER MEMBRANE TRANSPORTER YGJI-RELATED"/>
    <property type="match status" value="1"/>
</dbReference>
<feature type="transmembrane region" description="Helical" evidence="6">
    <location>
        <begin position="436"/>
        <end position="454"/>
    </location>
</feature>
<dbReference type="GO" id="GO:0016020">
    <property type="term" value="C:membrane"/>
    <property type="evidence" value="ECO:0007669"/>
    <property type="project" value="UniProtKB-SubCell"/>
</dbReference>
<keyword evidence="4 6" id="KW-1133">Transmembrane helix</keyword>
<comment type="caution">
    <text evidence="7">The sequence shown here is derived from an EMBL/GenBank/DDBJ whole genome shotgun (WGS) entry which is preliminary data.</text>
</comment>
<feature type="transmembrane region" description="Helical" evidence="6">
    <location>
        <begin position="32"/>
        <end position="55"/>
    </location>
</feature>
<dbReference type="AlphaFoldDB" id="A0A401IU19"/>
<organism evidence="7 8">
    <name type="scientific">Ligilactobacillus salitolerans</name>
    <dbReference type="NCBI Taxonomy" id="1808352"/>
    <lineage>
        <taxon>Bacteria</taxon>
        <taxon>Bacillati</taxon>
        <taxon>Bacillota</taxon>
        <taxon>Bacilli</taxon>
        <taxon>Lactobacillales</taxon>
        <taxon>Lactobacillaceae</taxon>
        <taxon>Ligilactobacillus</taxon>
    </lineage>
</organism>
<keyword evidence="3 6" id="KW-0812">Transmembrane</keyword>
<dbReference type="Gene3D" id="1.20.1740.10">
    <property type="entry name" value="Amino acid/polyamine transporter I"/>
    <property type="match status" value="1"/>
</dbReference>
<reference evidence="7 8" key="1">
    <citation type="journal article" date="2019" name="Int. J. Syst. Evol. Microbiol.">
        <title>Lactobacillus salitolerans sp. nov., a novel lactic acid bacterium isolated from spent mushroom substrates.</title>
        <authorList>
            <person name="Tohno M."/>
            <person name="Tanizawa Y."/>
            <person name="Kojima Y."/>
            <person name="Sakamoto M."/>
            <person name="Nakamura Y."/>
            <person name="Ohkuma M."/>
            <person name="Kobayashi H."/>
        </authorList>
    </citation>
    <scope>NUCLEOTIDE SEQUENCE [LARGE SCALE GENOMIC DNA]</scope>
    <source>
        <strain evidence="7 8">YK43</strain>
    </source>
</reference>
<feature type="transmembrane region" description="Helical" evidence="6">
    <location>
        <begin position="351"/>
        <end position="372"/>
    </location>
</feature>
<evidence type="ECO:0000256" key="1">
    <source>
        <dbReference type="ARBA" id="ARBA00004141"/>
    </source>
</evidence>
<evidence type="ECO:0000256" key="5">
    <source>
        <dbReference type="ARBA" id="ARBA00023136"/>
    </source>
</evidence>
<sequence length="477" mass="51877">MSLRERVTRKEDLSRYLDQDQHFEKTLGSSDLIAMGVGAVIGTGIFILPGTVAAVHSGPGIVLSFVLAAIVCSTAAMCYAEFSSALPIAGSAYSFGNVIFGEGTGWFLGWSLILEYMLAVAAVSTGFASYFNSFIAGFNLHIPQAFNGPFDPAHGTYFNLVAVLIVWFIFWLLSRGVSTSMKINNLMVVIKIAIIILFLLVGAFYIKPSNWTPFAPFGSKGIFTGASLVFFAYLGFDCVSAAAAEVKQPEKNMPRGIIGTLVICTVLYMLVSIVLTGMVKYTKLNVGNPVAFALQLVHQNWAAGVISIGAMLGMFTMMVSMIYSASRLIYSIGRDGLFPKFLGKINDKNHLPQHSMLVVTIIISLTGGMLSLDQLTNLVNIGTLMAFTFVSAGIIPLRKRKDIPNENGFKVPFYPVLPIISVLLCILMLTQLSKETWLMFLIWLVLGIVIYFGYGIKHSQLAQKDPVSQNGASKKAE</sequence>
<accession>A0A401IU19</accession>
<feature type="transmembrane region" description="Helical" evidence="6">
    <location>
        <begin position="116"/>
        <end position="136"/>
    </location>
</feature>
<dbReference type="Pfam" id="PF13520">
    <property type="entry name" value="AA_permease_2"/>
    <property type="match status" value="1"/>
</dbReference>
<feature type="transmembrane region" description="Helical" evidence="6">
    <location>
        <begin position="256"/>
        <end position="281"/>
    </location>
</feature>